<evidence type="ECO:0000313" key="2">
    <source>
        <dbReference type="EMBL" id="CAJ0602061.1"/>
    </source>
</evidence>
<dbReference type="Proteomes" id="UP001176961">
    <property type="component" value="Unassembled WGS sequence"/>
</dbReference>
<accession>A0AA36M889</accession>
<organism evidence="2 3">
    <name type="scientific">Cylicocyclus nassatus</name>
    <name type="common">Nematode worm</name>
    <dbReference type="NCBI Taxonomy" id="53992"/>
    <lineage>
        <taxon>Eukaryota</taxon>
        <taxon>Metazoa</taxon>
        <taxon>Ecdysozoa</taxon>
        <taxon>Nematoda</taxon>
        <taxon>Chromadorea</taxon>
        <taxon>Rhabditida</taxon>
        <taxon>Rhabditina</taxon>
        <taxon>Rhabditomorpha</taxon>
        <taxon>Strongyloidea</taxon>
        <taxon>Strongylidae</taxon>
        <taxon>Cylicocyclus</taxon>
    </lineage>
</organism>
<evidence type="ECO:0000313" key="3">
    <source>
        <dbReference type="Proteomes" id="UP001176961"/>
    </source>
</evidence>
<feature type="compositionally biased region" description="Polar residues" evidence="1">
    <location>
        <begin position="82"/>
        <end position="92"/>
    </location>
</feature>
<comment type="caution">
    <text evidence="2">The sequence shown here is derived from an EMBL/GenBank/DDBJ whole genome shotgun (WGS) entry which is preliminary data.</text>
</comment>
<reference evidence="2" key="1">
    <citation type="submission" date="2023-07" db="EMBL/GenBank/DDBJ databases">
        <authorList>
            <consortium name="CYATHOMIX"/>
        </authorList>
    </citation>
    <scope>NUCLEOTIDE SEQUENCE</scope>
    <source>
        <strain evidence="2">N/A</strain>
    </source>
</reference>
<gene>
    <name evidence="2" type="ORF">CYNAS_LOCUS14044</name>
</gene>
<protein>
    <submittedName>
        <fullName evidence="2">Uncharacterized protein</fullName>
    </submittedName>
</protein>
<keyword evidence="3" id="KW-1185">Reference proteome</keyword>
<feature type="compositionally biased region" description="Polar residues" evidence="1">
    <location>
        <begin position="49"/>
        <end position="74"/>
    </location>
</feature>
<name>A0AA36M889_CYLNA</name>
<evidence type="ECO:0000256" key="1">
    <source>
        <dbReference type="SAM" id="MobiDB-lite"/>
    </source>
</evidence>
<sequence length="226" mass="24814">MYSDDEEYTPNYLKLPTSLLEEEELNVDKENLTLSRGKKDRSKGLTGIQERSSIPDMQQSIAMPTCSTSSSNPDLHSLPMPTRSTRSSNSDLHSLHMPTCSTRSNPELHSVAMPTCSSSAVALKQTLGENSLSLSKLGKIVRQFDLGVEDEEYLKSAMANNNIKINMDHIKKLQSNIDGLQTSSDSVVRSLTAVVREQANVIAGMSLTAERTGKGNEEDFIPHGEK</sequence>
<dbReference type="AlphaFoldDB" id="A0AA36M889"/>
<proteinExistence type="predicted"/>
<dbReference type="EMBL" id="CATQJL010000305">
    <property type="protein sequence ID" value="CAJ0602061.1"/>
    <property type="molecule type" value="Genomic_DNA"/>
</dbReference>
<feature type="region of interest" description="Disordered" evidence="1">
    <location>
        <begin position="28"/>
        <end position="92"/>
    </location>
</feature>